<proteinExistence type="inferred from homology"/>
<keyword evidence="5" id="KW-0964">Secreted</keyword>
<comment type="subcellular location">
    <subcellularLocation>
        <location evidence="1">Secreted</location>
        <location evidence="1">Cell wall</location>
    </subcellularLocation>
</comment>
<evidence type="ECO:0000256" key="3">
    <source>
        <dbReference type="ARBA" id="ARBA00008891"/>
    </source>
</evidence>
<accession>A0AAV1RW10</accession>
<evidence type="ECO:0000259" key="11">
    <source>
        <dbReference type="Pfam" id="PF01095"/>
    </source>
</evidence>
<dbReference type="InterPro" id="IPR033131">
    <property type="entry name" value="Pectinesterase_Asp_AS"/>
</dbReference>
<dbReference type="Pfam" id="PF01095">
    <property type="entry name" value="Pectinesterase"/>
    <property type="match status" value="2"/>
</dbReference>
<sequence length="615" mass="68846">MVLFLFFNPFKAQDGQIIDDVKYGALKTIVVDKNGQGNFTSVQKAIDSIPSNNNFWTLISVKAGIYNEKVKVPRDKPFIVLQGESRWNTVIQWEEAGSSTSSAAFSLEADHFIAAKILFKNTYNLVLPIPDDGHRILWAPAAVIYGDKASFYECGFAGLQDTLTDAGGRHYFKSCYIQGAIDFIWGKGRSFYERCILNATAVPGRTTSGHITAQARDGPNDPSGFVFNLCSIQGNGAVYLGRAYRPYSRVVFKGTFMSNIVQPEGWDAWNEKGKEETEGAGSVFSREGLIGFLFGERHLVEAFFREKVAENFGEKGDFTFAQVDCKGPGSDTSKRVPWEKKLDASQLEKFSKSSFIDQDRWLEKLRKDRKLTTITYNAHEDTDISATFTSSPSNIVAKDITFKNSYNLPFNQKFYNKNIYYGIKIPGVIPALSARIYGDKSAFYDCAFVGVQDTLWDVQGRHHFSNCYIEGAVDFIFGAGQSFYEGCSINVTSAGFITAQGREFPNETNGFIFSRCTISGIRGVRALLGRAFRPYSKVIFQESFLSEVVDPLGWNAWHYAGHEDKFTYAEINCKGPGSNKSKRVPWEKKLSANQLKEFSKSSFIDQDGWLAKLPL</sequence>
<dbReference type="AlphaFoldDB" id="A0AAV1RW10"/>
<dbReference type="Gene3D" id="2.160.20.10">
    <property type="entry name" value="Single-stranded right-handed beta-helix, Pectin lyase-like"/>
    <property type="match status" value="2"/>
</dbReference>
<evidence type="ECO:0000256" key="9">
    <source>
        <dbReference type="PROSITE-ProRule" id="PRU10040"/>
    </source>
</evidence>
<evidence type="ECO:0000256" key="10">
    <source>
        <dbReference type="RuleBase" id="RU000589"/>
    </source>
</evidence>
<evidence type="ECO:0000256" key="6">
    <source>
        <dbReference type="ARBA" id="ARBA00022801"/>
    </source>
</evidence>
<dbReference type="PANTHER" id="PTHR31321">
    <property type="entry name" value="ACYL-COA THIOESTER HYDROLASE YBHC-RELATED"/>
    <property type="match status" value="1"/>
</dbReference>
<evidence type="ECO:0000313" key="12">
    <source>
        <dbReference type="EMBL" id="CAK7340526.1"/>
    </source>
</evidence>
<dbReference type="PANTHER" id="PTHR31321:SF85">
    <property type="entry name" value="PECTINESTERASE CATALYTIC DOMAIN-CONTAINING PROTEIN"/>
    <property type="match status" value="1"/>
</dbReference>
<dbReference type="InterPro" id="IPR012334">
    <property type="entry name" value="Pectin_lyas_fold"/>
</dbReference>
<feature type="active site" evidence="9">
    <location>
        <position position="474"/>
    </location>
</feature>
<reference evidence="12 13" key="1">
    <citation type="submission" date="2024-01" db="EMBL/GenBank/DDBJ databases">
        <authorList>
            <person name="Waweru B."/>
        </authorList>
    </citation>
    <scope>NUCLEOTIDE SEQUENCE [LARGE SCALE GENOMIC DNA]</scope>
</reference>
<dbReference type="SUPFAM" id="SSF51126">
    <property type="entry name" value="Pectin lyase-like"/>
    <property type="match status" value="2"/>
</dbReference>
<keyword evidence="6 10" id="KW-0378">Hydrolase</keyword>
<feature type="domain" description="Pectinesterase catalytic" evidence="11">
    <location>
        <begin position="29"/>
        <end position="274"/>
    </location>
</feature>
<dbReference type="InterPro" id="IPR000070">
    <property type="entry name" value="Pectinesterase_cat"/>
</dbReference>
<comment type="similarity">
    <text evidence="3">Belongs to the pectinesterase family.</text>
</comment>
<evidence type="ECO:0000256" key="7">
    <source>
        <dbReference type="ARBA" id="ARBA00023085"/>
    </source>
</evidence>
<organism evidence="12 13">
    <name type="scientific">Dovyalis caffra</name>
    <dbReference type="NCBI Taxonomy" id="77055"/>
    <lineage>
        <taxon>Eukaryota</taxon>
        <taxon>Viridiplantae</taxon>
        <taxon>Streptophyta</taxon>
        <taxon>Embryophyta</taxon>
        <taxon>Tracheophyta</taxon>
        <taxon>Spermatophyta</taxon>
        <taxon>Magnoliopsida</taxon>
        <taxon>eudicotyledons</taxon>
        <taxon>Gunneridae</taxon>
        <taxon>Pentapetalae</taxon>
        <taxon>rosids</taxon>
        <taxon>fabids</taxon>
        <taxon>Malpighiales</taxon>
        <taxon>Salicaceae</taxon>
        <taxon>Flacourtieae</taxon>
        <taxon>Dovyalis</taxon>
    </lineage>
</organism>
<evidence type="ECO:0000256" key="4">
    <source>
        <dbReference type="ARBA" id="ARBA00013229"/>
    </source>
</evidence>
<dbReference type="InterPro" id="IPR011050">
    <property type="entry name" value="Pectin_lyase_fold/virulence"/>
</dbReference>
<comment type="caution">
    <text evidence="12">The sequence shown here is derived from an EMBL/GenBank/DDBJ whole genome shotgun (WGS) entry which is preliminary data.</text>
</comment>
<dbReference type="EC" id="3.1.1.11" evidence="4 10"/>
<dbReference type="EMBL" id="CAWUPB010001160">
    <property type="protein sequence ID" value="CAK7340526.1"/>
    <property type="molecule type" value="Genomic_DNA"/>
</dbReference>
<comment type="catalytic activity">
    <reaction evidence="8 10">
        <text>[(1-&gt;4)-alpha-D-galacturonosyl methyl ester](n) + n H2O = [(1-&gt;4)-alpha-D-galacturonosyl](n) + n methanol + n H(+)</text>
        <dbReference type="Rhea" id="RHEA:22380"/>
        <dbReference type="Rhea" id="RHEA-COMP:14570"/>
        <dbReference type="Rhea" id="RHEA-COMP:14573"/>
        <dbReference type="ChEBI" id="CHEBI:15377"/>
        <dbReference type="ChEBI" id="CHEBI:15378"/>
        <dbReference type="ChEBI" id="CHEBI:17790"/>
        <dbReference type="ChEBI" id="CHEBI:140522"/>
        <dbReference type="ChEBI" id="CHEBI:140523"/>
        <dbReference type="EC" id="3.1.1.11"/>
    </reaction>
</comment>
<evidence type="ECO:0000256" key="2">
    <source>
        <dbReference type="ARBA" id="ARBA00005184"/>
    </source>
</evidence>
<feature type="domain" description="Pectinesterase catalytic" evidence="11">
    <location>
        <begin position="387"/>
        <end position="606"/>
    </location>
</feature>
<evidence type="ECO:0000313" key="13">
    <source>
        <dbReference type="Proteomes" id="UP001314170"/>
    </source>
</evidence>
<evidence type="ECO:0000256" key="8">
    <source>
        <dbReference type="ARBA" id="ARBA00047928"/>
    </source>
</evidence>
<dbReference type="GO" id="GO:0030599">
    <property type="term" value="F:pectinesterase activity"/>
    <property type="evidence" value="ECO:0007669"/>
    <property type="project" value="UniProtKB-UniRule"/>
</dbReference>
<evidence type="ECO:0000256" key="5">
    <source>
        <dbReference type="ARBA" id="ARBA00022512"/>
    </source>
</evidence>
<keyword evidence="13" id="KW-1185">Reference proteome</keyword>
<dbReference type="Proteomes" id="UP001314170">
    <property type="component" value="Unassembled WGS sequence"/>
</dbReference>
<protein>
    <recommendedName>
        <fullName evidence="4 10">Pectinesterase</fullName>
        <ecNumber evidence="4 10">3.1.1.11</ecNumber>
    </recommendedName>
</protein>
<name>A0AAV1RW10_9ROSI</name>
<dbReference type="PROSITE" id="PS00503">
    <property type="entry name" value="PECTINESTERASE_2"/>
    <property type="match status" value="1"/>
</dbReference>
<evidence type="ECO:0000256" key="1">
    <source>
        <dbReference type="ARBA" id="ARBA00004191"/>
    </source>
</evidence>
<keyword evidence="5" id="KW-0134">Cell wall</keyword>
<comment type="pathway">
    <text evidence="2 10">Glycan metabolism; pectin degradation; 2-dehydro-3-deoxy-D-gluconate from pectin: step 1/5.</text>
</comment>
<gene>
    <name evidence="12" type="ORF">DCAF_LOCUS15609</name>
</gene>
<dbReference type="GO" id="GO:0042545">
    <property type="term" value="P:cell wall modification"/>
    <property type="evidence" value="ECO:0007669"/>
    <property type="project" value="UniProtKB-UniRule"/>
</dbReference>
<dbReference type="GO" id="GO:0045490">
    <property type="term" value="P:pectin catabolic process"/>
    <property type="evidence" value="ECO:0007669"/>
    <property type="project" value="UniProtKB-UniRule"/>
</dbReference>
<keyword evidence="7 10" id="KW-0063">Aspartyl esterase</keyword>